<accession>A0A0G0CWX9</accession>
<evidence type="ECO:0000313" key="2">
    <source>
        <dbReference type="EMBL" id="KKP47927.1"/>
    </source>
</evidence>
<protein>
    <submittedName>
        <fullName evidence="2">Uncharacterized protein</fullName>
    </submittedName>
</protein>
<name>A0A0G0CWX9_9BACT</name>
<feature type="compositionally biased region" description="Basic and acidic residues" evidence="1">
    <location>
        <begin position="1"/>
        <end position="15"/>
    </location>
</feature>
<dbReference type="AlphaFoldDB" id="A0A0G0CWX9"/>
<proteinExistence type="predicted"/>
<evidence type="ECO:0000256" key="1">
    <source>
        <dbReference type="SAM" id="MobiDB-lite"/>
    </source>
</evidence>
<dbReference type="EMBL" id="LBOZ01000002">
    <property type="protein sequence ID" value="KKP47927.1"/>
    <property type="molecule type" value="Genomic_DNA"/>
</dbReference>
<sequence length="66" mass="7252">MESKDELRKKLDKAIPDTPPTPKGYPVVKPGLFEQSIQIGASQIVTGFIENQVANAVIDKTKKQKS</sequence>
<comment type="caution">
    <text evidence="2">The sequence shown here is derived from an EMBL/GenBank/DDBJ whole genome shotgun (WGS) entry which is preliminary data.</text>
</comment>
<organism evidence="2 3">
    <name type="scientific">Candidatus Woesebacteria bacterium GW2011_GWA2_33_28</name>
    <dbReference type="NCBI Taxonomy" id="1618561"/>
    <lineage>
        <taxon>Bacteria</taxon>
        <taxon>Candidatus Woeseibacteriota</taxon>
    </lineage>
</organism>
<reference evidence="2 3" key="1">
    <citation type="journal article" date="2015" name="Nature">
        <title>rRNA introns, odd ribosomes, and small enigmatic genomes across a large radiation of phyla.</title>
        <authorList>
            <person name="Brown C.T."/>
            <person name="Hug L.A."/>
            <person name="Thomas B.C."/>
            <person name="Sharon I."/>
            <person name="Castelle C.J."/>
            <person name="Singh A."/>
            <person name="Wilkins M.J."/>
            <person name="Williams K.H."/>
            <person name="Banfield J.F."/>
        </authorList>
    </citation>
    <scope>NUCLEOTIDE SEQUENCE [LARGE SCALE GENOMIC DNA]</scope>
</reference>
<dbReference type="Proteomes" id="UP000033995">
    <property type="component" value="Unassembled WGS sequence"/>
</dbReference>
<feature type="region of interest" description="Disordered" evidence="1">
    <location>
        <begin position="1"/>
        <end position="26"/>
    </location>
</feature>
<gene>
    <name evidence="2" type="ORF">UR38_C0002G0030</name>
</gene>
<evidence type="ECO:0000313" key="3">
    <source>
        <dbReference type="Proteomes" id="UP000033995"/>
    </source>
</evidence>